<feature type="compositionally biased region" description="Basic and acidic residues" evidence="1">
    <location>
        <begin position="243"/>
        <end position="252"/>
    </location>
</feature>
<dbReference type="Proteomes" id="UP001281761">
    <property type="component" value="Unassembled WGS sequence"/>
</dbReference>
<protein>
    <submittedName>
        <fullName evidence="3">C2 domain containing protein</fullName>
    </submittedName>
</protein>
<feature type="domain" description="C2 NT-type" evidence="2">
    <location>
        <begin position="1"/>
        <end position="131"/>
    </location>
</feature>
<feature type="compositionally biased region" description="Low complexity" evidence="1">
    <location>
        <begin position="230"/>
        <end position="242"/>
    </location>
</feature>
<accession>A0ABQ9X3U7</accession>
<dbReference type="InterPro" id="IPR019448">
    <property type="entry name" value="NT-C2"/>
</dbReference>
<proteinExistence type="predicted"/>
<organism evidence="3 4">
    <name type="scientific">Blattamonas nauphoetae</name>
    <dbReference type="NCBI Taxonomy" id="2049346"/>
    <lineage>
        <taxon>Eukaryota</taxon>
        <taxon>Metamonada</taxon>
        <taxon>Preaxostyla</taxon>
        <taxon>Oxymonadida</taxon>
        <taxon>Blattamonas</taxon>
    </lineage>
</organism>
<gene>
    <name evidence="3" type="ORF">BLNAU_18607</name>
</gene>
<feature type="region of interest" description="Disordered" evidence="1">
    <location>
        <begin position="230"/>
        <end position="254"/>
    </location>
</feature>
<keyword evidence="4" id="KW-1185">Reference proteome</keyword>
<dbReference type="PANTHER" id="PTHR21456">
    <property type="entry name" value="FAMILY WITH SEQUENCE SIMILARITY 102"/>
    <property type="match status" value="1"/>
</dbReference>
<evidence type="ECO:0000256" key="1">
    <source>
        <dbReference type="SAM" id="MobiDB-lite"/>
    </source>
</evidence>
<dbReference type="EMBL" id="JARBJD010000228">
    <property type="protein sequence ID" value="KAK2946442.1"/>
    <property type="molecule type" value="Genomic_DNA"/>
</dbReference>
<dbReference type="InterPro" id="IPR039931">
    <property type="entry name" value="EEIG1/2-like"/>
</dbReference>
<evidence type="ECO:0000313" key="3">
    <source>
        <dbReference type="EMBL" id="KAK2946442.1"/>
    </source>
</evidence>
<dbReference type="Pfam" id="PF10358">
    <property type="entry name" value="NT-C2"/>
    <property type="match status" value="1"/>
</dbReference>
<sequence length="343" mass="38105">MTKNAVTFDVTVTICQLQMCPLSNVNLFVKCKCSKARDYFTEKVPVKKNVVDWNEDYVFRVKIPLTKTGYLEDTLLRLSVRQETIKGFERYGFVQTNLSCFPPPHMQSKRKYTLSNSLSNSLLVISIQMVQVSGPPVFKSVVEDPTVPHPEWNLGAGIDSKVKDSAQPNDLSALLQFDLNSPTRLSETPAKQKSEQVFSTPKGELDLDDFDSPQSESLARYTNLTSPLLSSISPNSSLPGSHSENDLSEHGNHSNTTLPHLHTFDFDLSSGHLFPDSNPLVYTTTRILGRDVILDSPGVPQYVSEFDKNTSILASVLNTLETKHTGDPLFPFGIPFATADQSF</sequence>
<dbReference type="PANTHER" id="PTHR21456:SF1">
    <property type="entry name" value="C2 NT-TYPE DOMAIN-CONTAINING PROTEIN"/>
    <property type="match status" value="1"/>
</dbReference>
<evidence type="ECO:0000313" key="4">
    <source>
        <dbReference type="Proteomes" id="UP001281761"/>
    </source>
</evidence>
<feature type="region of interest" description="Disordered" evidence="1">
    <location>
        <begin position="184"/>
        <end position="213"/>
    </location>
</feature>
<evidence type="ECO:0000259" key="2">
    <source>
        <dbReference type="PROSITE" id="PS51840"/>
    </source>
</evidence>
<feature type="compositionally biased region" description="Polar residues" evidence="1">
    <location>
        <begin position="184"/>
        <end position="199"/>
    </location>
</feature>
<reference evidence="3 4" key="1">
    <citation type="journal article" date="2022" name="bioRxiv">
        <title>Genomics of Preaxostyla Flagellates Illuminates Evolutionary Transitions and the Path Towards Mitochondrial Loss.</title>
        <authorList>
            <person name="Novak L.V.F."/>
            <person name="Treitli S.C."/>
            <person name="Pyrih J."/>
            <person name="Halakuc P."/>
            <person name="Pipaliya S.V."/>
            <person name="Vacek V."/>
            <person name="Brzon O."/>
            <person name="Soukal P."/>
            <person name="Eme L."/>
            <person name="Dacks J.B."/>
            <person name="Karnkowska A."/>
            <person name="Elias M."/>
            <person name="Hampl V."/>
        </authorList>
    </citation>
    <scope>NUCLEOTIDE SEQUENCE [LARGE SCALE GENOMIC DNA]</scope>
    <source>
        <strain evidence="3">NAU3</strain>
        <tissue evidence="3">Gut</tissue>
    </source>
</reference>
<comment type="caution">
    <text evidence="3">The sequence shown here is derived from an EMBL/GenBank/DDBJ whole genome shotgun (WGS) entry which is preliminary data.</text>
</comment>
<name>A0ABQ9X3U7_9EUKA</name>
<dbReference type="PROSITE" id="PS51840">
    <property type="entry name" value="C2_NT"/>
    <property type="match status" value="1"/>
</dbReference>